<feature type="region of interest" description="Disordered" evidence="1">
    <location>
        <begin position="1"/>
        <end position="20"/>
    </location>
</feature>
<dbReference type="EMBL" id="QGNW01000077">
    <property type="protein sequence ID" value="RVX01229.1"/>
    <property type="molecule type" value="Genomic_DNA"/>
</dbReference>
<feature type="region of interest" description="Disordered" evidence="1">
    <location>
        <begin position="91"/>
        <end position="141"/>
    </location>
</feature>
<gene>
    <name evidence="2" type="ORF">CK203_036216</name>
</gene>
<comment type="caution">
    <text evidence="2">The sequence shown here is derived from an EMBL/GenBank/DDBJ whole genome shotgun (WGS) entry which is preliminary data.</text>
</comment>
<feature type="compositionally biased region" description="Polar residues" evidence="1">
    <location>
        <begin position="1"/>
        <end position="13"/>
    </location>
</feature>
<accession>A0A438IWX1</accession>
<sequence length="170" mass="18571">MESPRCSSGSTRLSRGAPASPMHLAFHVRVSPSTLSSSSPPLEATLPSLPATRTWWQQHRCRRTWRTPPRMAKFDRGSPSCACKGRSCWLRPRTQTPGRRCRLHSRKPTLERDGECGTGGDNRGGGAESEQPGQISRPSGVASLTFISSVAVSGGEEEEHVMKGLMRDED</sequence>
<evidence type="ECO:0000256" key="1">
    <source>
        <dbReference type="SAM" id="MobiDB-lite"/>
    </source>
</evidence>
<protein>
    <submittedName>
        <fullName evidence="2">Uncharacterized protein</fullName>
    </submittedName>
</protein>
<evidence type="ECO:0000313" key="3">
    <source>
        <dbReference type="Proteomes" id="UP000288805"/>
    </source>
</evidence>
<feature type="compositionally biased region" description="Gly residues" evidence="1">
    <location>
        <begin position="116"/>
        <end position="127"/>
    </location>
</feature>
<evidence type="ECO:0000313" key="2">
    <source>
        <dbReference type="EMBL" id="RVX01229.1"/>
    </source>
</evidence>
<name>A0A438IWX1_VITVI</name>
<dbReference type="Proteomes" id="UP000288805">
    <property type="component" value="Unassembled WGS sequence"/>
</dbReference>
<reference evidence="2 3" key="1">
    <citation type="journal article" date="2018" name="PLoS Genet.">
        <title>Population sequencing reveals clonal diversity and ancestral inbreeding in the grapevine cultivar Chardonnay.</title>
        <authorList>
            <person name="Roach M.J."/>
            <person name="Johnson D.L."/>
            <person name="Bohlmann J."/>
            <person name="van Vuuren H.J."/>
            <person name="Jones S.J."/>
            <person name="Pretorius I.S."/>
            <person name="Schmidt S.A."/>
            <person name="Borneman A.R."/>
        </authorList>
    </citation>
    <scope>NUCLEOTIDE SEQUENCE [LARGE SCALE GENOMIC DNA]</scope>
    <source>
        <strain evidence="3">cv. Chardonnay</strain>
        <tissue evidence="2">Leaf</tissue>
    </source>
</reference>
<dbReference type="AlphaFoldDB" id="A0A438IWX1"/>
<proteinExistence type="predicted"/>
<organism evidence="2 3">
    <name type="scientific">Vitis vinifera</name>
    <name type="common">Grape</name>
    <dbReference type="NCBI Taxonomy" id="29760"/>
    <lineage>
        <taxon>Eukaryota</taxon>
        <taxon>Viridiplantae</taxon>
        <taxon>Streptophyta</taxon>
        <taxon>Embryophyta</taxon>
        <taxon>Tracheophyta</taxon>
        <taxon>Spermatophyta</taxon>
        <taxon>Magnoliopsida</taxon>
        <taxon>eudicotyledons</taxon>
        <taxon>Gunneridae</taxon>
        <taxon>Pentapetalae</taxon>
        <taxon>rosids</taxon>
        <taxon>Vitales</taxon>
        <taxon>Vitaceae</taxon>
        <taxon>Viteae</taxon>
        <taxon>Vitis</taxon>
    </lineage>
</organism>